<dbReference type="PANTHER" id="PTHR33420:SF3">
    <property type="entry name" value="FIMBRIAL SUBUNIT ELFA"/>
    <property type="match status" value="1"/>
</dbReference>
<feature type="chain" id="PRO_5005863312" evidence="5">
    <location>
        <begin position="22"/>
        <end position="179"/>
    </location>
</feature>
<evidence type="ECO:0000256" key="3">
    <source>
        <dbReference type="ARBA" id="ARBA00022729"/>
    </source>
</evidence>
<comment type="caution">
    <text evidence="6">The sequence shown here is derived from an EMBL/GenBank/DDBJ whole genome shotgun (WGS) entry which is preliminary data.</text>
</comment>
<dbReference type="InterPro" id="IPR050263">
    <property type="entry name" value="Bact_Fimbrial_Adh_Pro"/>
</dbReference>
<dbReference type="PANTHER" id="PTHR33420">
    <property type="entry name" value="FIMBRIAL SUBUNIT ELFA-RELATED"/>
    <property type="match status" value="1"/>
</dbReference>
<dbReference type="Proteomes" id="UP000037939">
    <property type="component" value="Unassembled WGS sequence"/>
</dbReference>
<evidence type="ECO:0000313" key="7">
    <source>
        <dbReference type="Proteomes" id="UP000037939"/>
    </source>
</evidence>
<dbReference type="GO" id="GO:0009289">
    <property type="term" value="C:pilus"/>
    <property type="evidence" value="ECO:0007669"/>
    <property type="project" value="UniProtKB-SubCell"/>
</dbReference>
<sequence length="179" mass="17860">MKSKLASLAILSVLASAGSFAADGTISIKGTISSQSCEVTGNGTADTNFTVTLDPVMASSLSAAAATAGGKAFSISLNACTTTTGNVYTAFEQGPTVDVVTGQLKLDATGDAAENVQLAIKNADRSVVKLGNTGTGQGSKQVALTNGSAKMDYIVEYIATGKAKAGSANSSVMYSVTMP</sequence>
<dbReference type="OrthoDB" id="8590685at2"/>
<evidence type="ECO:0000256" key="1">
    <source>
        <dbReference type="ARBA" id="ARBA00004561"/>
    </source>
</evidence>
<dbReference type="Gene3D" id="2.60.40.1090">
    <property type="entry name" value="Fimbrial-type adhesion domain"/>
    <property type="match status" value="1"/>
</dbReference>
<organism evidence="6 7">
    <name type="scientific">Amantichitinum ursilacus</name>
    <dbReference type="NCBI Taxonomy" id="857265"/>
    <lineage>
        <taxon>Bacteria</taxon>
        <taxon>Pseudomonadati</taxon>
        <taxon>Pseudomonadota</taxon>
        <taxon>Betaproteobacteria</taxon>
        <taxon>Neisseriales</taxon>
        <taxon>Chitinibacteraceae</taxon>
        <taxon>Amantichitinum</taxon>
    </lineage>
</organism>
<protein>
    <submittedName>
        <fullName evidence="6">S-fimbrial protein subunit SfaA</fullName>
    </submittedName>
</protein>
<feature type="signal peptide" evidence="5">
    <location>
        <begin position="1"/>
        <end position="21"/>
    </location>
</feature>
<evidence type="ECO:0000313" key="6">
    <source>
        <dbReference type="EMBL" id="KPC54119.1"/>
    </source>
</evidence>
<comment type="subcellular location">
    <subcellularLocation>
        <location evidence="1">Fimbrium</location>
    </subcellularLocation>
</comment>
<keyword evidence="7" id="KW-1185">Reference proteome</keyword>
<evidence type="ECO:0000256" key="5">
    <source>
        <dbReference type="SAM" id="SignalP"/>
    </source>
</evidence>
<dbReference type="InterPro" id="IPR036937">
    <property type="entry name" value="Adhesion_dom_fimbrial_sf"/>
</dbReference>
<dbReference type="AlphaFoldDB" id="A0A0N0XK36"/>
<dbReference type="InterPro" id="IPR039458">
    <property type="entry name" value="FimA-like"/>
</dbReference>
<gene>
    <name evidence="6" type="primary">sfaA</name>
    <name evidence="6" type="ORF">WG78_05700</name>
</gene>
<accession>A0A0N0XK36</accession>
<keyword evidence="4" id="KW-0281">Fimbrium</keyword>
<dbReference type="GO" id="GO:0043709">
    <property type="term" value="P:cell adhesion involved in single-species biofilm formation"/>
    <property type="evidence" value="ECO:0007669"/>
    <property type="project" value="TreeGrafter"/>
</dbReference>
<dbReference type="SUPFAM" id="SSF49401">
    <property type="entry name" value="Bacterial adhesins"/>
    <property type="match status" value="1"/>
</dbReference>
<dbReference type="EMBL" id="LAQT01000003">
    <property type="protein sequence ID" value="KPC54119.1"/>
    <property type="molecule type" value="Genomic_DNA"/>
</dbReference>
<evidence type="ECO:0000256" key="4">
    <source>
        <dbReference type="ARBA" id="ARBA00023263"/>
    </source>
</evidence>
<proteinExistence type="inferred from homology"/>
<dbReference type="STRING" id="857265.WG78_05700"/>
<evidence type="ECO:0000256" key="2">
    <source>
        <dbReference type="ARBA" id="ARBA00006671"/>
    </source>
</evidence>
<name>A0A0N0XK36_9NEIS</name>
<reference evidence="6 7" key="1">
    <citation type="submission" date="2015-07" db="EMBL/GenBank/DDBJ databases">
        <title>Draft genome sequence of the Amantichitinum ursilacus IGB-41, a new chitin-degrading bacterium.</title>
        <authorList>
            <person name="Kirstahler P."/>
            <person name="Guenther M."/>
            <person name="Grumaz C."/>
            <person name="Rupp S."/>
            <person name="Zibek S."/>
            <person name="Sohn K."/>
        </authorList>
    </citation>
    <scope>NUCLEOTIDE SEQUENCE [LARGE SCALE GENOMIC DNA]</scope>
    <source>
        <strain evidence="6 7">IGB-41</strain>
    </source>
</reference>
<dbReference type="Pfam" id="PF16970">
    <property type="entry name" value="FimA"/>
    <property type="match status" value="1"/>
</dbReference>
<comment type="similarity">
    <text evidence="2">Belongs to the fimbrial protein family.</text>
</comment>
<dbReference type="RefSeq" id="WP_053936823.1">
    <property type="nucleotide sequence ID" value="NZ_LAQT01000003.1"/>
</dbReference>
<keyword evidence="3 5" id="KW-0732">Signal</keyword>
<dbReference type="InterPro" id="IPR008966">
    <property type="entry name" value="Adhesion_dom_sf"/>
</dbReference>